<dbReference type="Proteomes" id="UP000199601">
    <property type="component" value="Unassembled WGS sequence"/>
</dbReference>
<sequence>MGPYGVDANSRLKGPDGAQGFQRMRGIRDSRRGGTLNRSELLVADYELLDPGENLRVRVG</sequence>
<name>A0A0U1DV24_9MYCO</name>
<accession>A0A0U1DV24</accession>
<evidence type="ECO:0000313" key="3">
    <source>
        <dbReference type="Proteomes" id="UP000199601"/>
    </source>
</evidence>
<evidence type="ECO:0000256" key="1">
    <source>
        <dbReference type="SAM" id="MobiDB-lite"/>
    </source>
</evidence>
<organism evidence="2 3">
    <name type="scientific">Mycobacterium europaeum</name>
    <dbReference type="NCBI Taxonomy" id="761804"/>
    <lineage>
        <taxon>Bacteria</taxon>
        <taxon>Bacillati</taxon>
        <taxon>Actinomycetota</taxon>
        <taxon>Actinomycetes</taxon>
        <taxon>Mycobacteriales</taxon>
        <taxon>Mycobacteriaceae</taxon>
        <taxon>Mycobacterium</taxon>
        <taxon>Mycobacterium simiae complex</taxon>
    </lineage>
</organism>
<reference evidence="3" key="1">
    <citation type="submission" date="2015-03" db="EMBL/GenBank/DDBJ databases">
        <authorList>
            <person name="Urmite Genomes"/>
        </authorList>
    </citation>
    <scope>NUCLEOTIDE SEQUENCE [LARGE SCALE GENOMIC DNA]</scope>
    <source>
        <strain evidence="3">CSUR P1344</strain>
    </source>
</reference>
<proteinExistence type="predicted"/>
<evidence type="ECO:0000313" key="2">
    <source>
        <dbReference type="EMBL" id="CQD23300.1"/>
    </source>
</evidence>
<gene>
    <name evidence="2" type="ORF">BN000_05803</name>
</gene>
<keyword evidence="3" id="KW-1185">Reference proteome</keyword>
<dbReference type="AlphaFoldDB" id="A0A0U1DV24"/>
<dbReference type="EMBL" id="CTEC01000003">
    <property type="protein sequence ID" value="CQD23300.1"/>
    <property type="molecule type" value="Genomic_DNA"/>
</dbReference>
<feature type="region of interest" description="Disordered" evidence="1">
    <location>
        <begin position="1"/>
        <end position="32"/>
    </location>
</feature>
<protein>
    <submittedName>
        <fullName evidence="2">Uncharacterized protein</fullName>
    </submittedName>
</protein>